<reference evidence="5" key="1">
    <citation type="submission" date="2023-05" db="EMBL/GenBank/DDBJ databases">
        <authorList>
            <person name="Zhang X."/>
        </authorList>
    </citation>
    <scope>NUCLEOTIDE SEQUENCE</scope>
    <source>
        <strain evidence="5">YF14B1</strain>
    </source>
</reference>
<dbReference type="GO" id="GO:0003700">
    <property type="term" value="F:DNA-binding transcription factor activity"/>
    <property type="evidence" value="ECO:0007669"/>
    <property type="project" value="InterPro"/>
</dbReference>
<dbReference type="PROSITE" id="PS01124">
    <property type="entry name" value="HTH_ARAC_FAMILY_2"/>
    <property type="match status" value="1"/>
</dbReference>
<dbReference type="PRINTS" id="PR00032">
    <property type="entry name" value="HTHARAC"/>
</dbReference>
<proteinExistence type="predicted"/>
<dbReference type="SMART" id="SM00342">
    <property type="entry name" value="HTH_ARAC"/>
    <property type="match status" value="1"/>
</dbReference>
<dbReference type="InterPro" id="IPR009057">
    <property type="entry name" value="Homeodomain-like_sf"/>
</dbReference>
<feature type="domain" description="HTH araC/xylS-type" evidence="4">
    <location>
        <begin position="199"/>
        <end position="304"/>
    </location>
</feature>
<comment type="caution">
    <text evidence="5">The sequence shown here is derived from an EMBL/GenBank/DDBJ whole genome shotgun (WGS) entry which is preliminary data.</text>
</comment>
<dbReference type="PANTHER" id="PTHR43280:SF32">
    <property type="entry name" value="TRANSCRIPTIONAL REGULATORY PROTEIN"/>
    <property type="match status" value="1"/>
</dbReference>
<accession>A0AAE3QZV0</accession>
<evidence type="ECO:0000313" key="5">
    <source>
        <dbReference type="EMBL" id="MDJ1485543.1"/>
    </source>
</evidence>
<sequence length="306" mass="35470">MSNKQIYRFNSIAEFHKMSGLPKPEHPLVSLVDYGMVEYHTDETEISWIQNFYSVGLKRNIQGKFKYGQQQYDFDEGLMTFVAPKQVVSITVDKTQTIKPSGLLLFIHPDFLWNTNLAKTISRYEFFGYNVNEALFMSEKEEAVITDILKNIQREYHSAIDKFTQNIIIAQIEQLLGYCERFYQRQFITRAKTNHQILDKVETILENYFNDGNLIDKGTPTAQYLADRLHLSPNYLGSLLKSLTGNSTQTHIHEKLIEKAKEKLSTTNLTVSEIAYELGFEHSQSFSKLFKSKTKLSPLEFRASFN</sequence>
<dbReference type="Proteomes" id="UP001241110">
    <property type="component" value="Unassembled WGS sequence"/>
</dbReference>
<dbReference type="Gene3D" id="1.10.10.60">
    <property type="entry name" value="Homeodomain-like"/>
    <property type="match status" value="2"/>
</dbReference>
<protein>
    <submittedName>
        <fullName evidence="5">Helix-turn-helix transcriptional regulator</fullName>
    </submittedName>
</protein>
<dbReference type="InterPro" id="IPR018060">
    <property type="entry name" value="HTH_AraC"/>
</dbReference>
<dbReference type="GO" id="GO:0043565">
    <property type="term" value="F:sequence-specific DNA binding"/>
    <property type="evidence" value="ECO:0007669"/>
    <property type="project" value="InterPro"/>
</dbReference>
<dbReference type="RefSeq" id="WP_313988243.1">
    <property type="nucleotide sequence ID" value="NZ_JASJOS010000021.1"/>
</dbReference>
<keyword evidence="2" id="KW-0238">DNA-binding</keyword>
<dbReference type="Pfam" id="PF12833">
    <property type="entry name" value="HTH_18"/>
    <property type="match status" value="1"/>
</dbReference>
<evidence type="ECO:0000256" key="3">
    <source>
        <dbReference type="ARBA" id="ARBA00023163"/>
    </source>
</evidence>
<name>A0AAE3QZV0_9BACT</name>
<gene>
    <name evidence="5" type="ORF">QNI16_33945</name>
</gene>
<dbReference type="PANTHER" id="PTHR43280">
    <property type="entry name" value="ARAC-FAMILY TRANSCRIPTIONAL REGULATOR"/>
    <property type="match status" value="1"/>
</dbReference>
<dbReference type="EMBL" id="JASJOS010000021">
    <property type="protein sequence ID" value="MDJ1485543.1"/>
    <property type="molecule type" value="Genomic_DNA"/>
</dbReference>
<dbReference type="AlphaFoldDB" id="A0AAE3QZV0"/>
<keyword evidence="3" id="KW-0804">Transcription</keyword>
<keyword evidence="1" id="KW-0805">Transcription regulation</keyword>
<evidence type="ECO:0000256" key="2">
    <source>
        <dbReference type="ARBA" id="ARBA00023125"/>
    </source>
</evidence>
<dbReference type="InterPro" id="IPR020449">
    <property type="entry name" value="Tscrpt_reg_AraC-type_HTH"/>
</dbReference>
<evidence type="ECO:0000256" key="1">
    <source>
        <dbReference type="ARBA" id="ARBA00023015"/>
    </source>
</evidence>
<dbReference type="SUPFAM" id="SSF46689">
    <property type="entry name" value="Homeodomain-like"/>
    <property type="match status" value="1"/>
</dbReference>
<evidence type="ECO:0000259" key="4">
    <source>
        <dbReference type="PROSITE" id="PS01124"/>
    </source>
</evidence>
<organism evidence="5 6">
    <name type="scientific">Xanthocytophaga flava</name>
    <dbReference type="NCBI Taxonomy" id="3048013"/>
    <lineage>
        <taxon>Bacteria</taxon>
        <taxon>Pseudomonadati</taxon>
        <taxon>Bacteroidota</taxon>
        <taxon>Cytophagia</taxon>
        <taxon>Cytophagales</taxon>
        <taxon>Rhodocytophagaceae</taxon>
        <taxon>Xanthocytophaga</taxon>
    </lineage>
</organism>
<evidence type="ECO:0000313" key="6">
    <source>
        <dbReference type="Proteomes" id="UP001241110"/>
    </source>
</evidence>